<evidence type="ECO:0000313" key="2">
    <source>
        <dbReference type="Proteomes" id="UP000594262"/>
    </source>
</evidence>
<reference evidence="1" key="1">
    <citation type="submission" date="2021-01" db="UniProtKB">
        <authorList>
            <consortium name="EnsemblMetazoa"/>
        </authorList>
    </citation>
    <scope>IDENTIFICATION</scope>
</reference>
<keyword evidence="2" id="KW-1185">Reference proteome</keyword>
<proteinExistence type="predicted"/>
<sequence length="113" mass="12577">MSIMETDGRDVQNIDGTSICGPPTPSWKQFWLDKSGRRVIPKKCQISGCTNRATDGAHVWIKGYNGVPLKRMYILPTCNPCNNPSNTAWMPTLQSAIAVHISEKDADYDPQCH</sequence>
<protein>
    <submittedName>
        <fullName evidence="1">Uncharacterized protein</fullName>
    </submittedName>
</protein>
<accession>A0A7M5XEY8</accession>
<name>A0A7M5XEY8_9CNID</name>
<dbReference type="EnsemblMetazoa" id="CLYHEMT021881.1">
    <property type="protein sequence ID" value="CLYHEMP021881.1"/>
    <property type="gene ID" value="CLYHEMG021881"/>
</dbReference>
<dbReference type="OrthoDB" id="269227at2759"/>
<evidence type="ECO:0000313" key="1">
    <source>
        <dbReference type="EnsemblMetazoa" id="CLYHEMP021881.2"/>
    </source>
</evidence>
<dbReference type="EnsemblMetazoa" id="CLYHEMT021881.2">
    <property type="protein sequence ID" value="CLYHEMP021881.2"/>
    <property type="gene ID" value="CLYHEMG021881"/>
</dbReference>
<dbReference type="Proteomes" id="UP000594262">
    <property type="component" value="Unplaced"/>
</dbReference>
<organism evidence="1 2">
    <name type="scientific">Clytia hemisphaerica</name>
    <dbReference type="NCBI Taxonomy" id="252671"/>
    <lineage>
        <taxon>Eukaryota</taxon>
        <taxon>Metazoa</taxon>
        <taxon>Cnidaria</taxon>
        <taxon>Hydrozoa</taxon>
        <taxon>Hydroidolina</taxon>
        <taxon>Leptothecata</taxon>
        <taxon>Obeliida</taxon>
        <taxon>Clytiidae</taxon>
        <taxon>Clytia</taxon>
    </lineage>
</organism>
<dbReference type="AlphaFoldDB" id="A0A7M5XEY8"/>